<dbReference type="Proteomes" id="UP000294299">
    <property type="component" value="Chromosome NFRAN"/>
</dbReference>
<evidence type="ECO:0000256" key="1">
    <source>
        <dbReference type="SAM" id="MobiDB-lite"/>
    </source>
</evidence>
<feature type="region of interest" description="Disordered" evidence="1">
    <location>
        <begin position="1"/>
        <end position="46"/>
    </location>
</feature>
<organism evidence="2 3">
    <name type="scientific">Candidatus Nitrosocosmicus franklandianus</name>
    <dbReference type="NCBI Taxonomy" id="1798806"/>
    <lineage>
        <taxon>Archaea</taxon>
        <taxon>Nitrososphaerota</taxon>
        <taxon>Nitrososphaeria</taxon>
        <taxon>Nitrososphaerales</taxon>
        <taxon>Nitrososphaeraceae</taxon>
        <taxon>Candidatus Nitrosocosmicus</taxon>
    </lineage>
</organism>
<evidence type="ECO:0000313" key="2">
    <source>
        <dbReference type="EMBL" id="VFJ15283.1"/>
    </source>
</evidence>
<reference evidence="2 3" key="1">
    <citation type="submission" date="2019-02" db="EMBL/GenBank/DDBJ databases">
        <authorList>
            <person name="Lehtovirta-Morley E L."/>
        </authorList>
    </citation>
    <scope>NUCLEOTIDE SEQUENCE [LARGE SCALE GENOMIC DNA]</scope>
    <source>
        <strain evidence="2">NFRAN1</strain>
    </source>
</reference>
<dbReference type="RefSeq" id="WP_145988091.1">
    <property type="nucleotide sequence ID" value="NZ_LR216287.1"/>
</dbReference>
<keyword evidence="3" id="KW-1185">Reference proteome</keyword>
<gene>
    <name evidence="2" type="ORF">NFRAN_2960</name>
</gene>
<evidence type="ECO:0000313" key="3">
    <source>
        <dbReference type="Proteomes" id="UP000294299"/>
    </source>
</evidence>
<name>A0A484IBX8_9ARCH</name>
<feature type="compositionally biased region" description="Basic and acidic residues" evidence="1">
    <location>
        <begin position="8"/>
        <end position="25"/>
    </location>
</feature>
<dbReference type="GeneID" id="39422065"/>
<dbReference type="InterPro" id="IPR019888">
    <property type="entry name" value="Tscrpt_reg_AsnC-like"/>
</dbReference>
<dbReference type="Gene3D" id="1.10.10.10">
    <property type="entry name" value="Winged helix-like DNA-binding domain superfamily/Winged helix DNA-binding domain"/>
    <property type="match status" value="1"/>
</dbReference>
<dbReference type="AlphaFoldDB" id="A0A484IBX8"/>
<dbReference type="InterPro" id="IPR036388">
    <property type="entry name" value="WH-like_DNA-bd_sf"/>
</dbReference>
<dbReference type="EMBL" id="LR216287">
    <property type="protein sequence ID" value="VFJ15283.1"/>
    <property type="molecule type" value="Genomic_DNA"/>
</dbReference>
<protein>
    <recommendedName>
        <fullName evidence="4">HTH asnC-type domain-containing protein</fullName>
    </recommendedName>
</protein>
<evidence type="ECO:0008006" key="4">
    <source>
        <dbReference type="Google" id="ProtNLM"/>
    </source>
</evidence>
<dbReference type="KEGG" id="nfn:NFRAN_2960"/>
<accession>A0A484IBX8</accession>
<sequence>MSPLPKKARFDEIKRLSSKHSEQRIQNDNYLPKVKNPSRINGNQGKKLRNKSFIHTKSKSNSLSNAKSTISFNQLPLDRINLEIIAELLTEGDIKSSEIATRLKVPLSTIQRRRARIEKYLLKKTYQIELSRLGFRMAHIFVDIQGGKVKETGEHLLKKYDKNVVRASTRINSTNNLCLEIVYNGSDELHYLLEEIKALPVATKVDWSEQVMIIGDNLATIIKNALSDKLGEVKVPKIIL</sequence>
<dbReference type="OrthoDB" id="12176at2157"/>
<proteinExistence type="predicted"/>
<dbReference type="SMART" id="SM00344">
    <property type="entry name" value="HTH_ASNC"/>
    <property type="match status" value="1"/>
</dbReference>